<proteinExistence type="inferred from homology"/>
<dbReference type="InterPro" id="IPR013752">
    <property type="entry name" value="KPA_reductase"/>
</dbReference>
<dbReference type="SUPFAM" id="SSF51735">
    <property type="entry name" value="NAD(P)-binding Rossmann-fold domains"/>
    <property type="match status" value="1"/>
</dbReference>
<comment type="catalytic activity">
    <reaction evidence="9">
        <text>(R)-pantoate + NADP(+) = 2-dehydropantoate + NADPH + H(+)</text>
        <dbReference type="Rhea" id="RHEA:16233"/>
        <dbReference type="ChEBI" id="CHEBI:11561"/>
        <dbReference type="ChEBI" id="CHEBI:15378"/>
        <dbReference type="ChEBI" id="CHEBI:15980"/>
        <dbReference type="ChEBI" id="CHEBI:57783"/>
        <dbReference type="ChEBI" id="CHEBI:58349"/>
        <dbReference type="EC" id="1.1.1.169"/>
    </reaction>
</comment>
<dbReference type="EC" id="1.1.1.169" evidence="3"/>
<dbReference type="GO" id="GO:0015940">
    <property type="term" value="P:pantothenate biosynthetic process"/>
    <property type="evidence" value="ECO:0007669"/>
    <property type="project" value="UniProtKB-UniPathway"/>
</dbReference>
<gene>
    <name evidence="12" type="ORF">CHH28_09025</name>
</gene>
<dbReference type="Gene3D" id="1.10.1040.10">
    <property type="entry name" value="N-(1-d-carboxylethyl)-l-norvaline Dehydrogenase, domain 2"/>
    <property type="match status" value="1"/>
</dbReference>
<dbReference type="GO" id="GO:0005737">
    <property type="term" value="C:cytoplasm"/>
    <property type="evidence" value="ECO:0007669"/>
    <property type="project" value="TreeGrafter"/>
</dbReference>
<dbReference type="GO" id="GO:0008677">
    <property type="term" value="F:2-dehydropantoate 2-reductase activity"/>
    <property type="evidence" value="ECO:0007669"/>
    <property type="project" value="UniProtKB-EC"/>
</dbReference>
<dbReference type="InterPro" id="IPR013332">
    <property type="entry name" value="KPR_N"/>
</dbReference>
<dbReference type="InterPro" id="IPR050838">
    <property type="entry name" value="Ketopantoate_reductase"/>
</dbReference>
<name>A0A222FKR9_9GAMM</name>
<keyword evidence="5" id="KW-0566">Pantothenate biosynthesis</keyword>
<evidence type="ECO:0000256" key="3">
    <source>
        <dbReference type="ARBA" id="ARBA00013014"/>
    </source>
</evidence>
<dbReference type="EMBL" id="CP022530">
    <property type="protein sequence ID" value="ASP38813.1"/>
    <property type="molecule type" value="Genomic_DNA"/>
</dbReference>
<dbReference type="Pfam" id="PF08546">
    <property type="entry name" value="ApbA_C"/>
    <property type="match status" value="1"/>
</dbReference>
<evidence type="ECO:0000259" key="11">
    <source>
        <dbReference type="Pfam" id="PF08546"/>
    </source>
</evidence>
<sequence length="354" mass="38760">MMRLSPLTKSATLAAALSLGKFMRIVVYGAGSIGCYLGASLHSAGLDSVLLGRERLQQVLEQHGAIELSDYQGAQQRVTDVPYHTDPKVLAQADIVLVTLKCLAMEDAAQQLANYCRPATRVVCLQNGLGSDLAVRQQCQGLKILRGIVGFNVVGDGAHFHRATEGDVHMEHDPLLMPIQHAWQRQGIACELNSEFDRIAWAKLQLNLNNVINALSDLPLKAQLEQRAYRRVLAMAMQELVDVAQAKGIELAQLTALPATWLPKLMNVPDWLFKRLAKRMLAIDPEARSSMWEDIQHGRPTEILFLNGAVASEGEQEGIATPVNHALARLMWAVEQGKRPTGMSGPELLAAVTS</sequence>
<accession>A0A222FKR9</accession>
<dbReference type="SUPFAM" id="SSF48179">
    <property type="entry name" value="6-phosphogluconate dehydrogenase C-terminal domain-like"/>
    <property type="match status" value="1"/>
</dbReference>
<keyword evidence="6" id="KW-0521">NADP</keyword>
<dbReference type="Proteomes" id="UP000202440">
    <property type="component" value="Chromosome"/>
</dbReference>
<organism evidence="12 13">
    <name type="scientific">Bacterioplanes sanyensis</name>
    <dbReference type="NCBI Taxonomy" id="1249553"/>
    <lineage>
        <taxon>Bacteria</taxon>
        <taxon>Pseudomonadati</taxon>
        <taxon>Pseudomonadota</taxon>
        <taxon>Gammaproteobacteria</taxon>
        <taxon>Oceanospirillales</taxon>
        <taxon>Oceanospirillaceae</taxon>
        <taxon>Bacterioplanes</taxon>
    </lineage>
</organism>
<evidence type="ECO:0000256" key="6">
    <source>
        <dbReference type="ARBA" id="ARBA00022857"/>
    </source>
</evidence>
<evidence type="ECO:0000256" key="2">
    <source>
        <dbReference type="ARBA" id="ARBA00007870"/>
    </source>
</evidence>
<evidence type="ECO:0000256" key="5">
    <source>
        <dbReference type="ARBA" id="ARBA00022655"/>
    </source>
</evidence>
<evidence type="ECO:0000256" key="1">
    <source>
        <dbReference type="ARBA" id="ARBA00004994"/>
    </source>
</evidence>
<feature type="domain" description="Ketopantoate reductase C-terminal" evidence="11">
    <location>
        <begin position="196"/>
        <end position="333"/>
    </location>
</feature>
<dbReference type="InterPro" id="IPR036291">
    <property type="entry name" value="NAD(P)-bd_dom_sf"/>
</dbReference>
<dbReference type="UniPathway" id="UPA00028">
    <property type="reaction ID" value="UER00004"/>
</dbReference>
<keyword evidence="7 12" id="KW-0560">Oxidoreductase</keyword>
<dbReference type="Pfam" id="PF02558">
    <property type="entry name" value="ApbA"/>
    <property type="match status" value="1"/>
</dbReference>
<dbReference type="InterPro" id="IPR008927">
    <property type="entry name" value="6-PGluconate_DH-like_C_sf"/>
</dbReference>
<comment type="similarity">
    <text evidence="2">Belongs to the ketopantoate reductase family.</text>
</comment>
<dbReference type="InterPro" id="IPR003710">
    <property type="entry name" value="ApbA"/>
</dbReference>
<dbReference type="PANTHER" id="PTHR43765:SF2">
    <property type="entry name" value="2-DEHYDROPANTOATE 2-REDUCTASE"/>
    <property type="match status" value="1"/>
</dbReference>
<evidence type="ECO:0000256" key="8">
    <source>
        <dbReference type="ARBA" id="ARBA00032024"/>
    </source>
</evidence>
<comment type="pathway">
    <text evidence="1">Cofactor biosynthesis; (R)-pantothenate biosynthesis; (R)-pantoate from 3-methyl-2-oxobutanoate: step 2/2.</text>
</comment>
<dbReference type="AlphaFoldDB" id="A0A222FKR9"/>
<protein>
    <recommendedName>
        <fullName evidence="4">2-dehydropantoate 2-reductase</fullName>
        <ecNumber evidence="3">1.1.1.169</ecNumber>
    </recommendedName>
    <alternativeName>
        <fullName evidence="8">Ketopantoate reductase</fullName>
    </alternativeName>
</protein>
<evidence type="ECO:0000313" key="13">
    <source>
        <dbReference type="Proteomes" id="UP000202440"/>
    </source>
</evidence>
<evidence type="ECO:0000256" key="7">
    <source>
        <dbReference type="ARBA" id="ARBA00023002"/>
    </source>
</evidence>
<evidence type="ECO:0000256" key="9">
    <source>
        <dbReference type="ARBA" id="ARBA00048793"/>
    </source>
</evidence>
<dbReference type="InterPro" id="IPR013328">
    <property type="entry name" value="6PGD_dom2"/>
</dbReference>
<evidence type="ECO:0000259" key="10">
    <source>
        <dbReference type="Pfam" id="PF02558"/>
    </source>
</evidence>
<dbReference type="KEGG" id="bsan:CHH28_09025"/>
<reference evidence="12 13" key="1">
    <citation type="submission" date="2017-07" db="EMBL/GenBank/DDBJ databases">
        <title>Annotated genome sequence of Bacterioplanes sanyensis isolated from Red Sea.</title>
        <authorList>
            <person name="Rehman Z.U."/>
        </authorList>
    </citation>
    <scope>NUCLEOTIDE SEQUENCE [LARGE SCALE GENOMIC DNA]</scope>
    <source>
        <strain evidence="12 13">NV9</strain>
    </source>
</reference>
<feature type="domain" description="Ketopantoate reductase N-terminal" evidence="10">
    <location>
        <begin position="25"/>
        <end position="171"/>
    </location>
</feature>
<evidence type="ECO:0000256" key="4">
    <source>
        <dbReference type="ARBA" id="ARBA00019465"/>
    </source>
</evidence>
<evidence type="ECO:0000313" key="12">
    <source>
        <dbReference type="EMBL" id="ASP38813.1"/>
    </source>
</evidence>
<dbReference type="PANTHER" id="PTHR43765">
    <property type="entry name" value="2-DEHYDROPANTOATE 2-REDUCTASE-RELATED"/>
    <property type="match status" value="1"/>
</dbReference>
<dbReference type="GO" id="GO:0050661">
    <property type="term" value="F:NADP binding"/>
    <property type="evidence" value="ECO:0007669"/>
    <property type="project" value="TreeGrafter"/>
</dbReference>
<dbReference type="Gene3D" id="3.40.50.720">
    <property type="entry name" value="NAD(P)-binding Rossmann-like Domain"/>
    <property type="match status" value="1"/>
</dbReference>
<dbReference type="NCBIfam" id="TIGR00745">
    <property type="entry name" value="apbA_panE"/>
    <property type="match status" value="1"/>
</dbReference>
<keyword evidence="13" id="KW-1185">Reference proteome</keyword>
<dbReference type="PROSITE" id="PS51257">
    <property type="entry name" value="PROKAR_LIPOPROTEIN"/>
    <property type="match status" value="1"/>
</dbReference>